<gene>
    <name evidence="1" type="ORF">BTO08_04700</name>
</gene>
<dbReference type="AlphaFoldDB" id="A0A2S7VXC8"/>
<name>A0A2S7VXC8_PHOAN</name>
<accession>A0A2S7VXC8</accession>
<evidence type="ECO:0000313" key="2">
    <source>
        <dbReference type="Proteomes" id="UP000238730"/>
    </source>
</evidence>
<protein>
    <submittedName>
        <fullName evidence="1">Uncharacterized protein</fullName>
    </submittedName>
</protein>
<evidence type="ECO:0000313" key="1">
    <source>
        <dbReference type="EMBL" id="PQJ66766.1"/>
    </source>
</evidence>
<sequence length="162" mass="18722">MKTWMFVIVIFSLATVQVKAKVFEYKAGDISFDVGSLKYNDKRSSKEPLSLVFQAGEPPFSISVQFRIESKNKALDDFIENEKQNQSNGGYSDEITISERHTDKYNSVEYIRNSPLGIIHWFVFQKVSTRQIYSFWFMENKGLQAETKQALSAYESMKSTLK</sequence>
<reference evidence="1 2" key="1">
    <citation type="submission" date="2016-12" db="EMBL/GenBank/DDBJ databases">
        <title>Diversity of luminous bacteria.</title>
        <authorList>
            <person name="Yoshizawa S."/>
            <person name="Kogure K."/>
        </authorList>
    </citation>
    <scope>NUCLEOTIDE SEQUENCE [LARGE SCALE GENOMIC DNA]</scope>
    <source>
        <strain evidence="1 2">LC1-200</strain>
    </source>
</reference>
<organism evidence="1 2">
    <name type="scientific">Photobacterium angustum</name>
    <dbReference type="NCBI Taxonomy" id="661"/>
    <lineage>
        <taxon>Bacteria</taxon>
        <taxon>Pseudomonadati</taxon>
        <taxon>Pseudomonadota</taxon>
        <taxon>Gammaproteobacteria</taxon>
        <taxon>Vibrionales</taxon>
        <taxon>Vibrionaceae</taxon>
        <taxon>Photobacterium</taxon>
    </lineage>
</organism>
<comment type="caution">
    <text evidence="1">The sequence shown here is derived from an EMBL/GenBank/DDBJ whole genome shotgun (WGS) entry which is preliminary data.</text>
</comment>
<proteinExistence type="predicted"/>
<dbReference type="EMBL" id="MSCJ01000001">
    <property type="protein sequence ID" value="PQJ66766.1"/>
    <property type="molecule type" value="Genomic_DNA"/>
</dbReference>
<dbReference type="Proteomes" id="UP000238730">
    <property type="component" value="Unassembled WGS sequence"/>
</dbReference>
<dbReference type="RefSeq" id="WP_105060084.1">
    <property type="nucleotide sequence ID" value="NZ_MSCJ01000001.1"/>
</dbReference>